<feature type="region of interest" description="Disordered" evidence="1">
    <location>
        <begin position="251"/>
        <end position="275"/>
    </location>
</feature>
<proteinExistence type="predicted"/>
<feature type="compositionally biased region" description="Acidic residues" evidence="1">
    <location>
        <begin position="135"/>
        <end position="149"/>
    </location>
</feature>
<dbReference type="GeneID" id="81382129"/>
<dbReference type="OrthoDB" id="4227165at2759"/>
<name>A0A9W9P3R7_PENCI</name>
<feature type="compositionally biased region" description="Basic and acidic residues" evidence="1">
    <location>
        <begin position="252"/>
        <end position="264"/>
    </location>
</feature>
<organism evidence="2 3">
    <name type="scientific">Penicillium citrinum</name>
    <dbReference type="NCBI Taxonomy" id="5077"/>
    <lineage>
        <taxon>Eukaryota</taxon>
        <taxon>Fungi</taxon>
        <taxon>Dikarya</taxon>
        <taxon>Ascomycota</taxon>
        <taxon>Pezizomycotina</taxon>
        <taxon>Eurotiomycetes</taxon>
        <taxon>Eurotiomycetidae</taxon>
        <taxon>Eurotiales</taxon>
        <taxon>Aspergillaceae</taxon>
        <taxon>Penicillium</taxon>
    </lineage>
</organism>
<feature type="region of interest" description="Disordered" evidence="1">
    <location>
        <begin position="36"/>
        <end position="149"/>
    </location>
</feature>
<comment type="caution">
    <text evidence="2">The sequence shown here is derived from an EMBL/GenBank/DDBJ whole genome shotgun (WGS) entry which is preliminary data.</text>
</comment>
<feature type="region of interest" description="Disordered" evidence="1">
    <location>
        <begin position="304"/>
        <end position="327"/>
    </location>
</feature>
<dbReference type="RefSeq" id="XP_056502374.1">
    <property type="nucleotide sequence ID" value="XM_056642962.1"/>
</dbReference>
<evidence type="ECO:0000256" key="1">
    <source>
        <dbReference type="SAM" id="MobiDB-lite"/>
    </source>
</evidence>
<evidence type="ECO:0000313" key="2">
    <source>
        <dbReference type="EMBL" id="KAJ5234874.1"/>
    </source>
</evidence>
<reference evidence="2" key="2">
    <citation type="journal article" date="2023" name="IMA Fungus">
        <title>Comparative genomic study of the Penicillium genus elucidates a diverse pangenome and 15 lateral gene transfer events.</title>
        <authorList>
            <person name="Petersen C."/>
            <person name="Sorensen T."/>
            <person name="Nielsen M.R."/>
            <person name="Sondergaard T.E."/>
            <person name="Sorensen J.L."/>
            <person name="Fitzpatrick D.A."/>
            <person name="Frisvad J.C."/>
            <person name="Nielsen K.L."/>
        </authorList>
    </citation>
    <scope>NUCLEOTIDE SEQUENCE</scope>
    <source>
        <strain evidence="2">IBT 23319</strain>
    </source>
</reference>
<sequence>MPDEPRRIVIEKSSTVRRRYQRSNKKFRFTAAELKRIEREEELDRRAKSLRDKERKRLANKKKKDEQERERKRLGLPDPNAPKVPSSQPLLSKFLGLTRRPPPAPEPRPEPKPEIGPGSVHDNSDADVGSSAQDTEIDSDGPDDLDEELEVELSCLQEAVVPEKVEEPEDLDEESEIRTTSIQEVVVPEEAHVADEIGKELENSPSCLQEKAVPTTFGKTYTRDDSDHDTEPFDDLDEELERELFCLQDTSVLEKTENKDHNESNESLGLSSAREDDEFSDCSAFDDLEILNTAEDMVSSIQPTLGDHPPSKPPCQPTVTSISSVGDSFRDDTADYLEEVFARGSGDSFGQFF</sequence>
<feature type="region of interest" description="Disordered" evidence="1">
    <location>
        <begin position="161"/>
        <end position="184"/>
    </location>
</feature>
<feature type="compositionally biased region" description="Acidic residues" evidence="1">
    <location>
        <begin position="166"/>
        <end position="175"/>
    </location>
</feature>
<protein>
    <submittedName>
        <fullName evidence="2">Uncharacterized protein</fullName>
    </submittedName>
</protein>
<gene>
    <name evidence="2" type="ORF">N7469_004042</name>
</gene>
<dbReference type="AlphaFoldDB" id="A0A9W9P3R7"/>
<keyword evidence="3" id="KW-1185">Reference proteome</keyword>
<accession>A0A9W9P3R7</accession>
<reference evidence="2" key="1">
    <citation type="submission" date="2022-11" db="EMBL/GenBank/DDBJ databases">
        <authorList>
            <person name="Petersen C."/>
        </authorList>
    </citation>
    <scope>NUCLEOTIDE SEQUENCE</scope>
    <source>
        <strain evidence="2">IBT 23319</strain>
    </source>
</reference>
<evidence type="ECO:0000313" key="3">
    <source>
        <dbReference type="Proteomes" id="UP001147733"/>
    </source>
</evidence>
<dbReference type="EMBL" id="JAPQKT010000003">
    <property type="protein sequence ID" value="KAJ5234874.1"/>
    <property type="molecule type" value="Genomic_DNA"/>
</dbReference>
<feature type="compositionally biased region" description="Polar residues" evidence="1">
    <location>
        <begin position="317"/>
        <end position="326"/>
    </location>
</feature>
<feature type="compositionally biased region" description="Basic and acidic residues" evidence="1">
    <location>
        <begin position="36"/>
        <end position="75"/>
    </location>
</feature>
<dbReference type="Proteomes" id="UP001147733">
    <property type="component" value="Unassembled WGS sequence"/>
</dbReference>